<protein>
    <submittedName>
        <fullName evidence="2">Uncharacterized protein</fullName>
    </submittedName>
</protein>
<organism evidence="2 3">
    <name type="scientific">Phaeoacremonium minimum (strain UCR-PA7)</name>
    <name type="common">Esca disease fungus</name>
    <name type="synonym">Togninia minima</name>
    <dbReference type="NCBI Taxonomy" id="1286976"/>
    <lineage>
        <taxon>Eukaryota</taxon>
        <taxon>Fungi</taxon>
        <taxon>Dikarya</taxon>
        <taxon>Ascomycota</taxon>
        <taxon>Pezizomycotina</taxon>
        <taxon>Sordariomycetes</taxon>
        <taxon>Sordariomycetidae</taxon>
        <taxon>Togniniales</taxon>
        <taxon>Togniniaceae</taxon>
        <taxon>Phaeoacremonium</taxon>
    </lineage>
</organism>
<evidence type="ECO:0000256" key="1">
    <source>
        <dbReference type="SAM" id="MobiDB-lite"/>
    </source>
</evidence>
<dbReference type="HOGENOM" id="CLU_063893_0_0_1"/>
<proteinExistence type="predicted"/>
<dbReference type="AlphaFoldDB" id="R8BVT2"/>
<dbReference type="KEGG" id="tmn:UCRPA7_1061"/>
<dbReference type="GO" id="GO:0005096">
    <property type="term" value="F:GTPase activator activity"/>
    <property type="evidence" value="ECO:0007669"/>
    <property type="project" value="InterPro"/>
</dbReference>
<dbReference type="OrthoDB" id="5346713at2759"/>
<feature type="compositionally biased region" description="Polar residues" evidence="1">
    <location>
        <begin position="320"/>
        <end position="347"/>
    </location>
</feature>
<feature type="compositionally biased region" description="Polar residues" evidence="1">
    <location>
        <begin position="1"/>
        <end position="16"/>
    </location>
</feature>
<reference evidence="3" key="1">
    <citation type="journal article" date="2013" name="Genome Announc.">
        <title>Draft genome sequence of the ascomycete Phaeoacremonium aleophilum strain UCR-PA7, a causal agent of the esca disease complex in grapevines.</title>
        <authorList>
            <person name="Blanco-Ulate B."/>
            <person name="Rolshausen P."/>
            <person name="Cantu D."/>
        </authorList>
    </citation>
    <scope>NUCLEOTIDE SEQUENCE [LARGE SCALE GENOMIC DNA]</scope>
    <source>
        <strain evidence="3">UCR-PA7</strain>
    </source>
</reference>
<dbReference type="eggNOG" id="ENOG502S8CY">
    <property type="taxonomic scope" value="Eukaryota"/>
</dbReference>
<feature type="region of interest" description="Disordered" evidence="1">
    <location>
        <begin position="287"/>
        <end position="347"/>
    </location>
</feature>
<evidence type="ECO:0000313" key="2">
    <source>
        <dbReference type="EMBL" id="EOO03425.1"/>
    </source>
</evidence>
<dbReference type="GeneID" id="19321175"/>
<dbReference type="InterPro" id="IPR045342">
    <property type="entry name" value="Etd1"/>
</dbReference>
<sequence>MFDESPPSTAGNGTKTASEDWDDDFDFDEGSANDVGGKEPLKSLSMIVPPSIQATQPTVKAHSGQIRELSLLVSSLKRLCRQGRELDLIDGQAAALWKEAENIIALASPDEEEEDEETDGDQSSLDFDPSTIDERFLDEGFDASALEHSDDPFSAQEHNIPKTAVVKERQVVRRRSVFSPDDDIFGGNWPLVDENTRPEPPRTPDRTRNFHTPDGTVVAVIEAMEQQRASSDHIRASPVKPSNAKLFFDTNSLQELVKRASSLFHTLSDLVRKEELLTQSPVVTPKHDRLRRHDGSPAFTRVFTDPSSSPPKRLPKSHSTNTVMPRTSMDSPASNAMNQRMQMMTVS</sequence>
<dbReference type="Proteomes" id="UP000014074">
    <property type="component" value="Unassembled WGS sequence"/>
</dbReference>
<feature type="compositionally biased region" description="Acidic residues" evidence="1">
    <location>
        <begin position="109"/>
        <end position="120"/>
    </location>
</feature>
<dbReference type="RefSeq" id="XP_007911838.1">
    <property type="nucleotide sequence ID" value="XM_007913647.1"/>
</dbReference>
<accession>R8BVT2</accession>
<feature type="region of interest" description="Disordered" evidence="1">
    <location>
        <begin position="107"/>
        <end position="132"/>
    </location>
</feature>
<evidence type="ECO:0000313" key="3">
    <source>
        <dbReference type="Proteomes" id="UP000014074"/>
    </source>
</evidence>
<gene>
    <name evidence="2" type="ORF">UCRPA7_1061</name>
</gene>
<feature type="compositionally biased region" description="Basic and acidic residues" evidence="1">
    <location>
        <begin position="194"/>
        <end position="208"/>
    </location>
</feature>
<feature type="compositionally biased region" description="Acidic residues" evidence="1">
    <location>
        <begin position="19"/>
        <end position="31"/>
    </location>
</feature>
<feature type="region of interest" description="Disordered" evidence="1">
    <location>
        <begin position="187"/>
        <end position="211"/>
    </location>
</feature>
<feature type="region of interest" description="Disordered" evidence="1">
    <location>
        <begin position="1"/>
        <end position="42"/>
    </location>
</feature>
<dbReference type="EMBL" id="KB932830">
    <property type="protein sequence ID" value="EOO03425.1"/>
    <property type="molecule type" value="Genomic_DNA"/>
</dbReference>
<name>R8BVT2_PHAM7</name>
<dbReference type="GO" id="GO:1902412">
    <property type="term" value="P:regulation of mitotic cytokinesis"/>
    <property type="evidence" value="ECO:0007669"/>
    <property type="project" value="InterPro"/>
</dbReference>
<keyword evidence="3" id="KW-1185">Reference proteome</keyword>
<dbReference type="Pfam" id="PF20162">
    <property type="entry name" value="Etd1"/>
    <property type="match status" value="1"/>
</dbReference>